<dbReference type="PANTHER" id="PTHR10027">
    <property type="entry name" value="CALCIUM-ACTIVATED POTASSIUM CHANNEL ALPHA CHAIN"/>
    <property type="match status" value="1"/>
</dbReference>
<evidence type="ECO:0000256" key="3">
    <source>
        <dbReference type="ARBA" id="ARBA00022538"/>
    </source>
</evidence>
<evidence type="ECO:0000256" key="8">
    <source>
        <dbReference type="ARBA" id="ARBA00023065"/>
    </source>
</evidence>
<keyword evidence="7 11" id="KW-1133">Transmembrane helix</keyword>
<organism evidence="13 14">
    <name type="scientific">Kitasatospora terrestris</name>
    <dbReference type="NCBI Taxonomy" id="258051"/>
    <lineage>
        <taxon>Bacteria</taxon>
        <taxon>Bacillati</taxon>
        <taxon>Actinomycetota</taxon>
        <taxon>Actinomycetes</taxon>
        <taxon>Kitasatosporales</taxon>
        <taxon>Streptomycetaceae</taxon>
        <taxon>Kitasatospora</taxon>
    </lineage>
</organism>
<evidence type="ECO:0000256" key="6">
    <source>
        <dbReference type="ARBA" id="ARBA00022958"/>
    </source>
</evidence>
<comment type="subcellular location">
    <subcellularLocation>
        <location evidence="1">Membrane</location>
        <topology evidence="1">Multi-pass membrane protein</topology>
    </subcellularLocation>
</comment>
<dbReference type="Gene3D" id="1.10.287.70">
    <property type="match status" value="1"/>
</dbReference>
<keyword evidence="9 11" id="KW-0472">Membrane</keyword>
<keyword evidence="10 13" id="KW-0407">Ion channel</keyword>
<evidence type="ECO:0000313" key="14">
    <source>
        <dbReference type="Proteomes" id="UP001501752"/>
    </source>
</evidence>
<evidence type="ECO:0000256" key="10">
    <source>
        <dbReference type="ARBA" id="ARBA00023303"/>
    </source>
</evidence>
<evidence type="ECO:0000256" key="11">
    <source>
        <dbReference type="SAM" id="Phobius"/>
    </source>
</evidence>
<dbReference type="PANTHER" id="PTHR10027:SF10">
    <property type="entry name" value="SLOWPOKE 2, ISOFORM D"/>
    <property type="match status" value="1"/>
</dbReference>
<dbReference type="InterPro" id="IPR047871">
    <property type="entry name" value="K_chnl_Slo-like"/>
</dbReference>
<evidence type="ECO:0000256" key="9">
    <source>
        <dbReference type="ARBA" id="ARBA00023136"/>
    </source>
</evidence>
<evidence type="ECO:0000256" key="7">
    <source>
        <dbReference type="ARBA" id="ARBA00022989"/>
    </source>
</evidence>
<feature type="transmembrane region" description="Helical" evidence="11">
    <location>
        <begin position="75"/>
        <end position="96"/>
    </location>
</feature>
<comment type="caution">
    <text evidence="13">The sequence shown here is derived from an EMBL/GenBank/DDBJ whole genome shotgun (WGS) entry which is preliminary data.</text>
</comment>
<evidence type="ECO:0000313" key="13">
    <source>
        <dbReference type="EMBL" id="GAA4855136.1"/>
    </source>
</evidence>
<feature type="transmembrane region" description="Helical" evidence="11">
    <location>
        <begin position="7"/>
        <end position="31"/>
    </location>
</feature>
<keyword evidence="14" id="KW-1185">Reference proteome</keyword>
<gene>
    <name evidence="13" type="ORF">GCM10023235_35770</name>
</gene>
<evidence type="ECO:0000256" key="2">
    <source>
        <dbReference type="ARBA" id="ARBA00022448"/>
    </source>
</evidence>
<keyword evidence="6" id="KW-0630">Potassium</keyword>
<feature type="domain" description="Potassium channel" evidence="12">
    <location>
        <begin position="77"/>
        <end position="162"/>
    </location>
</feature>
<name>A0ABP9DT05_9ACTN</name>
<sequence length="175" mass="18577">MTPRRSGAAVTQAIVTVMLPPAALLTLWFLIPLGSFGPDNPALSWLAFSAALVALAGVLLREIRREMLNEPGHPALVIVFLLSSALVVFATAYLGLAKRPGELSGVSTKVDALYFTVITMSTVGYGDIVPVGQAARVVVMLQILYTLVFLTAGFTALTRTIRNRVASRIGGDPPQ</sequence>
<proteinExistence type="predicted"/>
<evidence type="ECO:0000259" key="12">
    <source>
        <dbReference type="Pfam" id="PF07885"/>
    </source>
</evidence>
<evidence type="ECO:0000256" key="1">
    <source>
        <dbReference type="ARBA" id="ARBA00004141"/>
    </source>
</evidence>
<keyword evidence="2" id="KW-0813">Transport</keyword>
<reference evidence="14" key="1">
    <citation type="journal article" date="2019" name="Int. J. Syst. Evol. Microbiol.">
        <title>The Global Catalogue of Microorganisms (GCM) 10K type strain sequencing project: providing services to taxonomists for standard genome sequencing and annotation.</title>
        <authorList>
            <consortium name="The Broad Institute Genomics Platform"/>
            <consortium name="The Broad Institute Genome Sequencing Center for Infectious Disease"/>
            <person name="Wu L."/>
            <person name="Ma J."/>
        </authorList>
    </citation>
    <scope>NUCLEOTIDE SEQUENCE [LARGE SCALE GENOMIC DNA]</scope>
    <source>
        <strain evidence="14">JCM 13006</strain>
    </source>
</reference>
<dbReference type="RefSeq" id="WP_345697837.1">
    <property type="nucleotide sequence ID" value="NZ_BAABIS010000001.1"/>
</dbReference>
<protein>
    <submittedName>
        <fullName evidence="13">Potassium channel family protein</fullName>
    </submittedName>
</protein>
<dbReference type="EMBL" id="BAABIS010000001">
    <property type="protein sequence ID" value="GAA4855136.1"/>
    <property type="molecule type" value="Genomic_DNA"/>
</dbReference>
<feature type="transmembrane region" description="Helical" evidence="11">
    <location>
        <begin position="43"/>
        <end position="63"/>
    </location>
</feature>
<evidence type="ECO:0000256" key="5">
    <source>
        <dbReference type="ARBA" id="ARBA00022826"/>
    </source>
</evidence>
<dbReference type="Pfam" id="PF07885">
    <property type="entry name" value="Ion_trans_2"/>
    <property type="match status" value="1"/>
</dbReference>
<keyword evidence="3" id="KW-0633">Potassium transport</keyword>
<keyword evidence="4 11" id="KW-0812">Transmembrane</keyword>
<dbReference type="SUPFAM" id="SSF81324">
    <property type="entry name" value="Voltage-gated potassium channels"/>
    <property type="match status" value="1"/>
</dbReference>
<dbReference type="GO" id="GO:0034220">
    <property type="term" value="P:monoatomic ion transmembrane transport"/>
    <property type="evidence" value="ECO:0007669"/>
    <property type="project" value="UniProtKB-KW"/>
</dbReference>
<keyword evidence="8" id="KW-0406">Ion transport</keyword>
<dbReference type="InterPro" id="IPR013099">
    <property type="entry name" value="K_chnl_dom"/>
</dbReference>
<feature type="transmembrane region" description="Helical" evidence="11">
    <location>
        <begin position="137"/>
        <end position="158"/>
    </location>
</feature>
<accession>A0ABP9DT05</accession>
<evidence type="ECO:0000256" key="4">
    <source>
        <dbReference type="ARBA" id="ARBA00022692"/>
    </source>
</evidence>
<keyword evidence="5" id="KW-0631">Potassium channel</keyword>
<dbReference type="Proteomes" id="UP001501752">
    <property type="component" value="Unassembled WGS sequence"/>
</dbReference>